<dbReference type="RefSeq" id="WP_024363984.1">
    <property type="nucleotide sequence ID" value="NZ_BJNS01000032.1"/>
</dbReference>
<dbReference type="SUPFAM" id="SSF160387">
    <property type="entry name" value="NosL/MerB-like"/>
    <property type="match status" value="1"/>
</dbReference>
<keyword evidence="2" id="KW-0449">Lipoprotein</keyword>
<dbReference type="AlphaFoldDB" id="A0A2S0JW03"/>
<dbReference type="PANTHER" id="PTHR41247">
    <property type="entry name" value="HTH-TYPE TRANSCRIPTIONAL REPRESSOR YCNK"/>
    <property type="match status" value="1"/>
</dbReference>
<evidence type="ECO:0000313" key="2">
    <source>
        <dbReference type="EMBL" id="SUV19166.1"/>
    </source>
</evidence>
<dbReference type="PROSITE" id="PS51257">
    <property type="entry name" value="PROKAR_LIPOPROTEIN"/>
    <property type="match status" value="1"/>
</dbReference>
<organism evidence="1 3">
    <name type="scientific">Lysinibacillus sphaericus</name>
    <name type="common">Bacillus sphaericus</name>
    <dbReference type="NCBI Taxonomy" id="1421"/>
    <lineage>
        <taxon>Bacteria</taxon>
        <taxon>Bacillati</taxon>
        <taxon>Bacillota</taxon>
        <taxon>Bacilli</taxon>
        <taxon>Bacillales</taxon>
        <taxon>Bacillaceae</taxon>
        <taxon>Lysinibacillus</taxon>
    </lineage>
</organism>
<sequence>MKKWILIICVSCLLAVGCSEKTFKPRDIVNETDVCKVCNMSIVHNEYAGQIALKNGDYEMFDDIGCLIEYIAANGDEEVGAAFIKDAKENKWIDVSKATFVYNKDYWTPMNYGVLAFETQEAAQSWMATEGKGQVLTYEDLSDFNWGIHQ</sequence>
<dbReference type="InterPro" id="IPR008719">
    <property type="entry name" value="N2O_reductase_NosL"/>
</dbReference>
<evidence type="ECO:0000313" key="3">
    <source>
        <dbReference type="Proteomes" id="UP000238825"/>
    </source>
</evidence>
<dbReference type="Proteomes" id="UP000238825">
    <property type="component" value="Chromosome"/>
</dbReference>
<reference evidence="1 3" key="1">
    <citation type="submission" date="2017-03" db="EMBL/GenBank/DDBJ databases">
        <title>The whole genome sequencing and assembly of Lysinibacillus sphaericus DSM 28T strain.</title>
        <authorList>
            <person name="Lee Y.-J."/>
            <person name="Yi H."/>
            <person name="Bahn Y.-S."/>
            <person name="Kim J.F."/>
            <person name="Lee D.-W."/>
        </authorList>
    </citation>
    <scope>NUCLEOTIDE SEQUENCE [LARGE SCALE GENOMIC DNA]</scope>
    <source>
        <strain evidence="1 3">DSM 28</strain>
    </source>
</reference>
<name>A0A2S0JW03_LYSSH</name>
<proteinExistence type="predicted"/>
<dbReference type="PANTHER" id="PTHR41247:SF1">
    <property type="entry name" value="HTH-TYPE TRANSCRIPTIONAL REPRESSOR YCNK"/>
    <property type="match status" value="1"/>
</dbReference>
<reference evidence="2 4" key="2">
    <citation type="submission" date="2018-06" db="EMBL/GenBank/DDBJ databases">
        <authorList>
            <consortium name="Pathogen Informatics"/>
            <person name="Doyle S."/>
        </authorList>
    </citation>
    <scope>NUCLEOTIDE SEQUENCE [LARGE SCALE GENOMIC DNA]</scope>
    <source>
        <strain evidence="2 4">NCTC10338</strain>
    </source>
</reference>
<gene>
    <name evidence="1" type="ORF">LS41612_03010</name>
    <name evidence="2" type="ORF">NCTC10338_04188</name>
</gene>
<accession>A0A2S0JW03</accession>
<dbReference type="GeneID" id="48275153"/>
<evidence type="ECO:0000313" key="1">
    <source>
        <dbReference type="EMBL" id="AVK95323.1"/>
    </source>
</evidence>
<dbReference type="Pfam" id="PF05573">
    <property type="entry name" value="NosL"/>
    <property type="match status" value="1"/>
</dbReference>
<evidence type="ECO:0000313" key="4">
    <source>
        <dbReference type="Proteomes" id="UP000255295"/>
    </source>
</evidence>
<dbReference type="EMBL" id="UFSZ01000001">
    <property type="protein sequence ID" value="SUV19166.1"/>
    <property type="molecule type" value="Genomic_DNA"/>
</dbReference>
<dbReference type="EMBL" id="CP019980">
    <property type="protein sequence ID" value="AVK95323.1"/>
    <property type="molecule type" value="Genomic_DNA"/>
</dbReference>
<protein>
    <submittedName>
        <fullName evidence="2">Lipoprotein</fullName>
    </submittedName>
</protein>
<dbReference type="Proteomes" id="UP000255295">
    <property type="component" value="Unassembled WGS sequence"/>
</dbReference>